<evidence type="ECO:0000256" key="2">
    <source>
        <dbReference type="ARBA" id="ARBA00009825"/>
    </source>
</evidence>
<comment type="function">
    <text evidence="6">Subunit of the oligosaccharyl transferase (OST) complex that catalyzes the initial transfer of a defined glycan (Glc(3)Man(9)GlcNAc(2) in eukaryotes) from the lipid carrier dolichol-pyrophosphate to an asparagine residue within an Asn-X-Ser/Thr consensus motif in nascent polypeptide chains, the first step in protein N-glycosylation. N-glycosylation occurs cotranslationally and the complex associates with the Sec61 complex at the channel-forming translocon complex that mediates protein translocation across the endoplasmic reticulum (ER). All subunits are required for a maximal enzyme activity.</text>
</comment>
<sequence length="88" mass="9658">MSYEEVYKLYHTSPEFQGFIALESQPVYATVTLFVALAFMLLALMSTSKVRGSALAVQFVSYTGLSFLGSIFFGLATVFLTNSFGVYA</sequence>
<dbReference type="Proteomes" id="UP000189911">
    <property type="component" value="Chromosome D"/>
</dbReference>
<accession>A0A1G4JDB0</accession>
<feature type="transmembrane region" description="Helical" evidence="6">
    <location>
        <begin position="59"/>
        <end position="80"/>
    </location>
</feature>
<dbReference type="InterPro" id="IPR007915">
    <property type="entry name" value="TMEM258/Ost5"/>
</dbReference>
<keyword evidence="3 6" id="KW-0812">Transmembrane</keyword>
<gene>
    <name evidence="7" type="ORF">LANO_0D01266G</name>
</gene>
<evidence type="ECO:0000256" key="6">
    <source>
        <dbReference type="RuleBase" id="RU367008"/>
    </source>
</evidence>
<comment type="subcellular location">
    <subcellularLocation>
        <location evidence="1 6">Membrane</location>
        <topology evidence="1 6">Multi-pass membrane protein</topology>
    </subcellularLocation>
</comment>
<evidence type="ECO:0000256" key="5">
    <source>
        <dbReference type="ARBA" id="ARBA00023136"/>
    </source>
</evidence>
<keyword evidence="5 6" id="KW-0472">Membrane</keyword>
<evidence type="ECO:0000256" key="4">
    <source>
        <dbReference type="ARBA" id="ARBA00022989"/>
    </source>
</evidence>
<dbReference type="AlphaFoldDB" id="A0A1G4JDB0"/>
<organism evidence="7 8">
    <name type="scientific">Lachancea nothofagi CBS 11611</name>
    <dbReference type="NCBI Taxonomy" id="1266666"/>
    <lineage>
        <taxon>Eukaryota</taxon>
        <taxon>Fungi</taxon>
        <taxon>Dikarya</taxon>
        <taxon>Ascomycota</taxon>
        <taxon>Saccharomycotina</taxon>
        <taxon>Saccharomycetes</taxon>
        <taxon>Saccharomycetales</taxon>
        <taxon>Saccharomycetaceae</taxon>
        <taxon>Lachancea</taxon>
    </lineage>
</organism>
<dbReference type="GO" id="GO:0008250">
    <property type="term" value="C:oligosaccharyltransferase complex"/>
    <property type="evidence" value="ECO:0007669"/>
    <property type="project" value="UniProtKB-UniRule"/>
</dbReference>
<comment type="similarity">
    <text evidence="2 6">Belongs to the OST5 family.</text>
</comment>
<name>A0A1G4JDB0_9SACH</name>
<evidence type="ECO:0000313" key="8">
    <source>
        <dbReference type="Proteomes" id="UP000189911"/>
    </source>
</evidence>
<dbReference type="Pfam" id="PF05251">
    <property type="entry name" value="Ost5"/>
    <property type="match status" value="1"/>
</dbReference>
<evidence type="ECO:0000313" key="7">
    <source>
        <dbReference type="EMBL" id="SCU88155.1"/>
    </source>
</evidence>
<dbReference type="EMBL" id="LT598448">
    <property type="protein sequence ID" value="SCU88155.1"/>
    <property type="molecule type" value="Genomic_DNA"/>
</dbReference>
<comment type="subunit">
    <text evidence="6">Component of the oligosaccharyltransferase (OST) complex.</text>
</comment>
<keyword evidence="4 6" id="KW-1133">Transmembrane helix</keyword>
<dbReference type="OrthoDB" id="4047914at2759"/>
<dbReference type="GO" id="GO:0006487">
    <property type="term" value="P:protein N-linked glycosylation"/>
    <property type="evidence" value="ECO:0007669"/>
    <property type="project" value="UniProtKB-UniRule"/>
</dbReference>
<evidence type="ECO:0000256" key="3">
    <source>
        <dbReference type="ARBA" id="ARBA00022692"/>
    </source>
</evidence>
<protein>
    <recommendedName>
        <fullName evidence="6">Dolichyl-diphosphooligosaccharide-protein glycosyltransferase subunit OST5</fullName>
    </recommendedName>
</protein>
<keyword evidence="8" id="KW-1185">Reference proteome</keyword>
<evidence type="ECO:0000256" key="1">
    <source>
        <dbReference type="ARBA" id="ARBA00004141"/>
    </source>
</evidence>
<proteinExistence type="inferred from homology"/>
<reference evidence="8" key="1">
    <citation type="submission" date="2016-03" db="EMBL/GenBank/DDBJ databases">
        <authorList>
            <person name="Devillers Hugo."/>
        </authorList>
    </citation>
    <scope>NUCLEOTIDE SEQUENCE [LARGE SCALE GENOMIC DNA]</scope>
</reference>
<feature type="transmembrane region" description="Helical" evidence="6">
    <location>
        <begin position="27"/>
        <end position="47"/>
    </location>
</feature>